<sequence>MGNEVEKSKSRNSSHGRKSSSTSNVSSPLNPKAIEFELPLASDQQPKKDQQGQSMQNAQGQGQHHVPLPSGPATRGRGGQGRGRPIVTTYPLPAAPPGLGHHGQQYPFPVMPMAFPPFPTWPSLGGTENLHPMFPMAPYGSTSPPNIPFYGGQAPYQNPGRLPTNHGPGSSFGRNEASATHKSKETSTPPRSTAGQKRTQVLSSGGSRSSKDSTPSKAQPSPKRAPKTMTAAEKVSVYRREFEAARSFEDDQIYYPIGVTMCKRA</sequence>
<dbReference type="AlphaFoldDB" id="A0A439D9C1"/>
<accession>A0A439D9C1</accession>
<evidence type="ECO:0000313" key="2">
    <source>
        <dbReference type="EMBL" id="RWA11001.1"/>
    </source>
</evidence>
<evidence type="ECO:0000313" key="3">
    <source>
        <dbReference type="Proteomes" id="UP000286045"/>
    </source>
</evidence>
<dbReference type="EMBL" id="RYZI01000094">
    <property type="protein sequence ID" value="RWA11001.1"/>
    <property type="molecule type" value="Genomic_DNA"/>
</dbReference>
<feature type="compositionally biased region" description="Polar residues" evidence="1">
    <location>
        <begin position="186"/>
        <end position="202"/>
    </location>
</feature>
<reference evidence="2 3" key="1">
    <citation type="submission" date="2018-12" db="EMBL/GenBank/DDBJ databases">
        <title>Draft genome sequence of Xylaria grammica IHI A82.</title>
        <authorList>
            <person name="Buettner E."/>
            <person name="Kellner H."/>
        </authorList>
    </citation>
    <scope>NUCLEOTIDE SEQUENCE [LARGE SCALE GENOMIC DNA]</scope>
    <source>
        <strain evidence="2 3">IHI A82</strain>
    </source>
</reference>
<feature type="region of interest" description="Disordered" evidence="1">
    <location>
        <begin position="145"/>
        <end position="234"/>
    </location>
</feature>
<evidence type="ECO:0000256" key="1">
    <source>
        <dbReference type="SAM" id="MobiDB-lite"/>
    </source>
</evidence>
<comment type="caution">
    <text evidence="2">The sequence shown here is derived from an EMBL/GenBank/DDBJ whole genome shotgun (WGS) entry which is preliminary data.</text>
</comment>
<feature type="compositionally biased region" description="Low complexity" evidence="1">
    <location>
        <begin position="51"/>
        <end position="63"/>
    </location>
</feature>
<name>A0A439D9C1_9PEZI</name>
<organism evidence="2 3">
    <name type="scientific">Xylaria grammica</name>
    <dbReference type="NCBI Taxonomy" id="363999"/>
    <lineage>
        <taxon>Eukaryota</taxon>
        <taxon>Fungi</taxon>
        <taxon>Dikarya</taxon>
        <taxon>Ascomycota</taxon>
        <taxon>Pezizomycotina</taxon>
        <taxon>Sordariomycetes</taxon>
        <taxon>Xylariomycetidae</taxon>
        <taxon>Xylariales</taxon>
        <taxon>Xylariaceae</taxon>
        <taxon>Xylaria</taxon>
    </lineage>
</organism>
<gene>
    <name evidence="2" type="ORF">EKO27_g4118</name>
</gene>
<keyword evidence="3" id="KW-1185">Reference proteome</keyword>
<feature type="compositionally biased region" description="Low complexity" evidence="1">
    <location>
        <begin position="203"/>
        <end position="217"/>
    </location>
</feature>
<proteinExistence type="predicted"/>
<dbReference type="Proteomes" id="UP000286045">
    <property type="component" value="Unassembled WGS sequence"/>
</dbReference>
<protein>
    <submittedName>
        <fullName evidence="2">Uncharacterized protein</fullName>
    </submittedName>
</protein>
<feature type="region of interest" description="Disordered" evidence="1">
    <location>
        <begin position="1"/>
        <end position="98"/>
    </location>
</feature>